<evidence type="ECO:0000256" key="5">
    <source>
        <dbReference type="ARBA" id="ARBA00022741"/>
    </source>
</evidence>
<evidence type="ECO:0000313" key="14">
    <source>
        <dbReference type="Proteomes" id="UP000324222"/>
    </source>
</evidence>
<evidence type="ECO:0000256" key="8">
    <source>
        <dbReference type="ARBA" id="ARBA00023054"/>
    </source>
</evidence>
<gene>
    <name evidence="13" type="primary">SMC6</name>
    <name evidence="13" type="ORF">E2C01_010880</name>
</gene>
<feature type="coiled-coil region" evidence="12">
    <location>
        <begin position="126"/>
        <end position="202"/>
    </location>
</feature>
<dbReference type="OrthoDB" id="10072614at2759"/>
<evidence type="ECO:0000256" key="12">
    <source>
        <dbReference type="SAM" id="Coils"/>
    </source>
</evidence>
<organism evidence="13 14">
    <name type="scientific">Portunus trituberculatus</name>
    <name type="common">Swimming crab</name>
    <name type="synonym">Neptunus trituberculatus</name>
    <dbReference type="NCBI Taxonomy" id="210409"/>
    <lineage>
        <taxon>Eukaryota</taxon>
        <taxon>Metazoa</taxon>
        <taxon>Ecdysozoa</taxon>
        <taxon>Arthropoda</taxon>
        <taxon>Crustacea</taxon>
        <taxon>Multicrustacea</taxon>
        <taxon>Malacostraca</taxon>
        <taxon>Eumalacostraca</taxon>
        <taxon>Eucarida</taxon>
        <taxon>Decapoda</taxon>
        <taxon>Pleocyemata</taxon>
        <taxon>Brachyura</taxon>
        <taxon>Eubrachyura</taxon>
        <taxon>Portunoidea</taxon>
        <taxon>Portunidae</taxon>
        <taxon>Portuninae</taxon>
        <taxon>Portunus</taxon>
    </lineage>
</organism>
<proteinExistence type="inferred from homology"/>
<evidence type="ECO:0000313" key="13">
    <source>
        <dbReference type="EMBL" id="MPC18010.1"/>
    </source>
</evidence>
<dbReference type="EMBL" id="VSRR010000639">
    <property type="protein sequence ID" value="MPC18010.1"/>
    <property type="molecule type" value="Genomic_DNA"/>
</dbReference>
<accession>A0A5B7D9L3</accession>
<dbReference type="SUPFAM" id="SSF52540">
    <property type="entry name" value="P-loop containing nucleoside triphosphate hydrolases"/>
    <property type="match status" value="1"/>
</dbReference>
<dbReference type="GO" id="GO:0000724">
    <property type="term" value="P:double-strand break repair via homologous recombination"/>
    <property type="evidence" value="ECO:0007669"/>
    <property type="project" value="TreeGrafter"/>
</dbReference>
<keyword evidence="14" id="KW-1185">Reference proteome</keyword>
<keyword evidence="5" id="KW-0547">Nucleotide-binding</keyword>
<evidence type="ECO:0000256" key="2">
    <source>
        <dbReference type="ARBA" id="ARBA00004286"/>
    </source>
</evidence>
<evidence type="ECO:0000256" key="7">
    <source>
        <dbReference type="ARBA" id="ARBA00022840"/>
    </source>
</evidence>
<dbReference type="AlphaFoldDB" id="A0A5B7D9L3"/>
<reference evidence="13 14" key="1">
    <citation type="submission" date="2019-05" db="EMBL/GenBank/DDBJ databases">
        <title>Another draft genome of Portunus trituberculatus and its Hox gene families provides insights of decapod evolution.</title>
        <authorList>
            <person name="Jeong J.-H."/>
            <person name="Song I."/>
            <person name="Kim S."/>
            <person name="Choi T."/>
            <person name="Kim D."/>
            <person name="Ryu S."/>
            <person name="Kim W."/>
        </authorList>
    </citation>
    <scope>NUCLEOTIDE SEQUENCE [LARGE SCALE GENOMIC DNA]</scope>
    <source>
        <tissue evidence="13">Muscle</tissue>
    </source>
</reference>
<evidence type="ECO:0000256" key="3">
    <source>
        <dbReference type="ARBA" id="ARBA00006793"/>
    </source>
</evidence>
<dbReference type="GO" id="GO:0003684">
    <property type="term" value="F:damaged DNA binding"/>
    <property type="evidence" value="ECO:0007669"/>
    <property type="project" value="TreeGrafter"/>
</dbReference>
<sequence length="328" mass="37318">MVVLDASRFETSSEYSSLWSILDISETVVANTVIDQMQVESILLIPTSQEAGKLLKDKSLVPKNCKCAYTLNLDQYYPDPNYRVYSGRGSHRARFLQVSVEDKIRDITKNKEECTERLNLLVTHDIKESLAELKDLQEKMKVSSSKIQGYKKELGSLRMTLAELQNQETTPPPDVTQLEEEVKQLEAKMGNAKAKMEEIRKSSLEKKQEFNNFSATLMDLRQKEKHAYSEVEKWKGSVSISIEEEALNIHVEKPGVHYTSPVKIQLTSKELKKSKTHQDLIMMSGGERSYATVAFIIALWHAIVSPVRILDEFDVFMKDLTALVQGVL</sequence>
<dbReference type="InterPro" id="IPR027417">
    <property type="entry name" value="P-loop_NTPase"/>
</dbReference>
<keyword evidence="4" id="KW-0158">Chromosome</keyword>
<evidence type="ECO:0000256" key="11">
    <source>
        <dbReference type="ARBA" id="ARBA00023242"/>
    </source>
</evidence>
<dbReference type="GO" id="GO:0030915">
    <property type="term" value="C:Smc5-Smc6 complex"/>
    <property type="evidence" value="ECO:0007669"/>
    <property type="project" value="TreeGrafter"/>
</dbReference>
<name>A0A5B7D9L3_PORTR</name>
<comment type="subcellular location">
    <subcellularLocation>
        <location evidence="2">Chromosome</location>
    </subcellularLocation>
    <subcellularLocation>
        <location evidence="1">Nucleus</location>
    </subcellularLocation>
</comment>
<dbReference type="PANTHER" id="PTHR19306:SF6">
    <property type="entry name" value="STRUCTURAL MAINTENANCE OF CHROMOSOMES PROTEIN 6"/>
    <property type="match status" value="1"/>
</dbReference>
<dbReference type="Gene3D" id="3.40.50.300">
    <property type="entry name" value="P-loop containing nucleotide triphosphate hydrolases"/>
    <property type="match status" value="1"/>
</dbReference>
<dbReference type="GO" id="GO:0003697">
    <property type="term" value="F:single-stranded DNA binding"/>
    <property type="evidence" value="ECO:0007669"/>
    <property type="project" value="TreeGrafter"/>
</dbReference>
<comment type="caution">
    <text evidence="13">The sequence shown here is derived from an EMBL/GenBank/DDBJ whole genome shotgun (WGS) entry which is preliminary data.</text>
</comment>
<dbReference type="GO" id="GO:0035861">
    <property type="term" value="C:site of double-strand break"/>
    <property type="evidence" value="ECO:0007669"/>
    <property type="project" value="TreeGrafter"/>
</dbReference>
<keyword evidence="9" id="KW-0233">DNA recombination</keyword>
<dbReference type="GO" id="GO:0005524">
    <property type="term" value="F:ATP binding"/>
    <property type="evidence" value="ECO:0007669"/>
    <property type="project" value="UniProtKB-KW"/>
</dbReference>
<keyword evidence="6" id="KW-0227">DNA damage</keyword>
<evidence type="ECO:0000256" key="6">
    <source>
        <dbReference type="ARBA" id="ARBA00022763"/>
    </source>
</evidence>
<dbReference type="PANTHER" id="PTHR19306">
    <property type="entry name" value="STRUCTURAL MAINTENANCE OF CHROMOSOMES 5,6 SMC5, SMC6"/>
    <property type="match status" value="1"/>
</dbReference>
<keyword evidence="11" id="KW-0539">Nucleus</keyword>
<keyword evidence="10" id="KW-0234">DNA repair</keyword>
<keyword evidence="7" id="KW-0067">ATP-binding</keyword>
<evidence type="ECO:0000256" key="10">
    <source>
        <dbReference type="ARBA" id="ARBA00023204"/>
    </source>
</evidence>
<comment type="similarity">
    <text evidence="3">Belongs to the SMC family. SMC6 subfamily.</text>
</comment>
<keyword evidence="8 12" id="KW-0175">Coiled coil</keyword>
<protein>
    <submittedName>
        <fullName evidence="13">Structural maintenance of chromosomes protein 6</fullName>
    </submittedName>
</protein>
<evidence type="ECO:0000256" key="9">
    <source>
        <dbReference type="ARBA" id="ARBA00023172"/>
    </source>
</evidence>
<evidence type="ECO:0000256" key="1">
    <source>
        <dbReference type="ARBA" id="ARBA00004123"/>
    </source>
</evidence>
<evidence type="ECO:0000256" key="4">
    <source>
        <dbReference type="ARBA" id="ARBA00022454"/>
    </source>
</evidence>
<dbReference type="GO" id="GO:0005634">
    <property type="term" value="C:nucleus"/>
    <property type="evidence" value="ECO:0007669"/>
    <property type="project" value="UniProtKB-SubCell"/>
</dbReference>
<dbReference type="Proteomes" id="UP000324222">
    <property type="component" value="Unassembled WGS sequence"/>
</dbReference>